<evidence type="ECO:0000256" key="5">
    <source>
        <dbReference type="ARBA" id="ARBA00022963"/>
    </source>
</evidence>
<sequence>MRAFRQLFWIALLCVAVTGCTGGGKQAEAVQPADNGTSPTNPASTNASQTTPAGDNASTDIQAYFTQEGDRPEEAIIELIEEAKSTLDIAIYSLNYKPIVDAIEDAADRGVRVRMLTDREHAEEKSKQRDALQRLKKAGIPVKINRHEGKMHLKMLVADGVNVEAGSFNYLDSSVKENDDVALIIRDDQVGRRFEAAFDRMWNDKDRFEDDQ</sequence>
<evidence type="ECO:0000313" key="10">
    <source>
        <dbReference type="EMBL" id="GIO68777.1"/>
    </source>
</evidence>
<evidence type="ECO:0000256" key="2">
    <source>
        <dbReference type="ARBA" id="ARBA00008664"/>
    </source>
</evidence>
<evidence type="ECO:0000256" key="3">
    <source>
        <dbReference type="ARBA" id="ARBA00012027"/>
    </source>
</evidence>
<dbReference type="InterPro" id="IPR001736">
    <property type="entry name" value="PLipase_D/transphosphatidylase"/>
</dbReference>
<comment type="catalytic activity">
    <reaction evidence="1">
        <text>a 1,2-diacyl-sn-glycero-3-phosphocholine + H2O = a 1,2-diacyl-sn-glycero-3-phosphate + choline + H(+)</text>
        <dbReference type="Rhea" id="RHEA:14445"/>
        <dbReference type="ChEBI" id="CHEBI:15354"/>
        <dbReference type="ChEBI" id="CHEBI:15377"/>
        <dbReference type="ChEBI" id="CHEBI:15378"/>
        <dbReference type="ChEBI" id="CHEBI:57643"/>
        <dbReference type="ChEBI" id="CHEBI:58608"/>
        <dbReference type="EC" id="3.1.4.4"/>
    </reaction>
</comment>
<evidence type="ECO:0000256" key="7">
    <source>
        <dbReference type="SAM" id="MobiDB-lite"/>
    </source>
</evidence>
<dbReference type="InterPro" id="IPR025202">
    <property type="entry name" value="PLD-like_dom"/>
</dbReference>
<keyword evidence="5" id="KW-0442">Lipid degradation</keyword>
<keyword evidence="11" id="KW-1185">Reference proteome</keyword>
<evidence type="ECO:0000256" key="1">
    <source>
        <dbReference type="ARBA" id="ARBA00000798"/>
    </source>
</evidence>
<feature type="chain" id="PRO_5047204158" description="phospholipase D" evidence="8">
    <location>
        <begin position="22"/>
        <end position="212"/>
    </location>
</feature>
<proteinExistence type="inferred from homology"/>
<evidence type="ECO:0000256" key="8">
    <source>
        <dbReference type="SAM" id="SignalP"/>
    </source>
</evidence>
<gene>
    <name evidence="10" type="ORF">J21TS3_35980</name>
</gene>
<dbReference type="PANTHER" id="PTHR43856">
    <property type="entry name" value="CARDIOLIPIN HYDROLASE"/>
    <property type="match status" value="1"/>
</dbReference>
<dbReference type="Proteomes" id="UP000680638">
    <property type="component" value="Unassembled WGS sequence"/>
</dbReference>
<organism evidence="10 11">
    <name type="scientific">Paenibacillus cookii</name>
    <dbReference type="NCBI Taxonomy" id="157839"/>
    <lineage>
        <taxon>Bacteria</taxon>
        <taxon>Bacillati</taxon>
        <taxon>Bacillota</taxon>
        <taxon>Bacilli</taxon>
        <taxon>Bacillales</taxon>
        <taxon>Paenibacillaceae</taxon>
        <taxon>Paenibacillus</taxon>
    </lineage>
</organism>
<dbReference type="Gene3D" id="3.30.870.10">
    <property type="entry name" value="Endonuclease Chain A"/>
    <property type="match status" value="1"/>
</dbReference>
<feature type="region of interest" description="Disordered" evidence="7">
    <location>
        <begin position="23"/>
        <end position="57"/>
    </location>
</feature>
<protein>
    <recommendedName>
        <fullName evidence="3">phospholipase D</fullName>
        <ecNumber evidence="3">3.1.4.4</ecNumber>
    </recommendedName>
</protein>
<accession>A0ABQ4LZU2</accession>
<dbReference type="RefSeq" id="WP_212951326.1">
    <property type="nucleotide sequence ID" value="NZ_BORW01000022.1"/>
</dbReference>
<reference evidence="10 11" key="1">
    <citation type="submission" date="2021-03" db="EMBL/GenBank/DDBJ databases">
        <title>Antimicrobial resistance genes in bacteria isolated from Japanese honey, and their potential for conferring macrolide and lincosamide resistance in the American foulbrood pathogen Paenibacillus larvae.</title>
        <authorList>
            <person name="Okamoto M."/>
            <person name="Kumagai M."/>
            <person name="Kanamori H."/>
            <person name="Takamatsu D."/>
        </authorList>
    </citation>
    <scope>NUCLEOTIDE SEQUENCE [LARGE SCALE GENOMIC DNA]</scope>
    <source>
        <strain evidence="10 11">J21TS3</strain>
    </source>
</reference>
<dbReference type="Pfam" id="PF13091">
    <property type="entry name" value="PLDc_2"/>
    <property type="match status" value="1"/>
</dbReference>
<feature type="signal peptide" evidence="8">
    <location>
        <begin position="1"/>
        <end position="21"/>
    </location>
</feature>
<dbReference type="SUPFAM" id="SSF56024">
    <property type="entry name" value="Phospholipase D/nuclease"/>
    <property type="match status" value="1"/>
</dbReference>
<dbReference type="InterPro" id="IPR051406">
    <property type="entry name" value="PLD_domain"/>
</dbReference>
<comment type="similarity">
    <text evidence="2">Belongs to the phospholipase D family.</text>
</comment>
<dbReference type="EC" id="3.1.4.4" evidence="3"/>
<dbReference type="PANTHER" id="PTHR43856:SF1">
    <property type="entry name" value="MITOCHONDRIAL CARDIOLIPIN HYDROLASE"/>
    <property type="match status" value="1"/>
</dbReference>
<name>A0ABQ4LZU2_9BACL</name>
<feature type="compositionally biased region" description="Polar residues" evidence="7">
    <location>
        <begin position="34"/>
        <end position="57"/>
    </location>
</feature>
<evidence type="ECO:0000256" key="6">
    <source>
        <dbReference type="ARBA" id="ARBA00023098"/>
    </source>
</evidence>
<evidence type="ECO:0000256" key="4">
    <source>
        <dbReference type="ARBA" id="ARBA00022801"/>
    </source>
</evidence>
<keyword evidence="4" id="KW-0378">Hydrolase</keyword>
<dbReference type="PROSITE" id="PS50035">
    <property type="entry name" value="PLD"/>
    <property type="match status" value="1"/>
</dbReference>
<dbReference type="EMBL" id="BORW01000022">
    <property type="protein sequence ID" value="GIO68777.1"/>
    <property type="molecule type" value="Genomic_DNA"/>
</dbReference>
<dbReference type="PROSITE" id="PS51257">
    <property type="entry name" value="PROKAR_LIPOPROTEIN"/>
    <property type="match status" value="1"/>
</dbReference>
<feature type="domain" description="PLD phosphodiesterase" evidence="9">
    <location>
        <begin position="147"/>
        <end position="174"/>
    </location>
</feature>
<keyword evidence="6" id="KW-0443">Lipid metabolism</keyword>
<evidence type="ECO:0000313" key="11">
    <source>
        <dbReference type="Proteomes" id="UP000680638"/>
    </source>
</evidence>
<keyword evidence="8" id="KW-0732">Signal</keyword>
<comment type="caution">
    <text evidence="10">The sequence shown here is derived from an EMBL/GenBank/DDBJ whole genome shotgun (WGS) entry which is preliminary data.</text>
</comment>
<evidence type="ECO:0000259" key="9">
    <source>
        <dbReference type="PROSITE" id="PS50035"/>
    </source>
</evidence>